<organism evidence="1 2">
    <name type="scientific">Skeletonema marinoi</name>
    <dbReference type="NCBI Taxonomy" id="267567"/>
    <lineage>
        <taxon>Eukaryota</taxon>
        <taxon>Sar</taxon>
        <taxon>Stramenopiles</taxon>
        <taxon>Ochrophyta</taxon>
        <taxon>Bacillariophyta</taxon>
        <taxon>Coscinodiscophyceae</taxon>
        <taxon>Thalassiosirophycidae</taxon>
        <taxon>Thalassiosirales</taxon>
        <taxon>Skeletonemataceae</taxon>
        <taxon>Skeletonema</taxon>
        <taxon>Skeletonema marinoi-dohrnii complex</taxon>
    </lineage>
</organism>
<gene>
    <name evidence="1" type="ORF">QTG54_006437</name>
</gene>
<proteinExistence type="predicted"/>
<evidence type="ECO:0000313" key="2">
    <source>
        <dbReference type="Proteomes" id="UP001224775"/>
    </source>
</evidence>
<name>A0AAD8YC57_9STRA</name>
<evidence type="ECO:0000313" key="1">
    <source>
        <dbReference type="EMBL" id="KAK1742840.1"/>
    </source>
</evidence>
<protein>
    <submittedName>
        <fullName evidence="1">Uncharacterized protein</fullName>
    </submittedName>
</protein>
<reference evidence="1" key="1">
    <citation type="submission" date="2023-06" db="EMBL/GenBank/DDBJ databases">
        <title>Survivors Of The Sea: Transcriptome response of Skeletonema marinoi to long-term dormancy.</title>
        <authorList>
            <person name="Pinder M.I.M."/>
            <person name="Kourtchenko O."/>
            <person name="Robertson E.K."/>
            <person name="Larsson T."/>
            <person name="Maumus F."/>
            <person name="Osuna-Cruz C.M."/>
            <person name="Vancaester E."/>
            <person name="Stenow R."/>
            <person name="Vandepoele K."/>
            <person name="Ploug H."/>
            <person name="Bruchert V."/>
            <person name="Godhe A."/>
            <person name="Topel M."/>
        </authorList>
    </citation>
    <scope>NUCLEOTIDE SEQUENCE</scope>
    <source>
        <strain evidence="1">R05AC</strain>
    </source>
</reference>
<comment type="caution">
    <text evidence="1">The sequence shown here is derived from an EMBL/GenBank/DDBJ whole genome shotgun (WGS) entry which is preliminary data.</text>
</comment>
<feature type="non-terminal residue" evidence="1">
    <location>
        <position position="1"/>
    </location>
</feature>
<sequence length="588" mass="66019">QVQHLLLPVYIISDNDIIGKEDLHLPKALLRRAGGTAFGSCLLPLIFCQHEDFLFVRCTTRKECRVNDAHNHIIMRNNNSGAIATRLTNPGIIDRLEQDIQDYLHEFGFKIKRERNQSDVDQTRQKDHQAVIFIPTLPYSYSNNKEDDCTTASSNNNITNITTPTTSSGPIGTLHLHIQNESLLPTVGPLLRTLLRLAVHIPPQSLRAILYCDFILDPLHKLSKMSALQQRDHLGRQEEIAARKMVNAVHMLVRNSMGSALCLDMVIVLPCYWRRRDADDDDGKECLPISKVAVEQAMESNNHDACYPSIHLEERIDNDIIFNGCANNIDNTSDGGAESSSIQLSVTTRMCTVRHQPLLFRWLHQIGSRTQSVAEESAHSILPPLTRLGDHDMPLIVACIEKPGNLHRILMLCHQYRHRSTSVLSNLIVVMPDEGERSGLKQLFQGAIDHFRETILNQDGASVHDSDEDCLPTLMYEGEAVPLLWSRLHQHNGKQQDERTSSPQEHSIIGIDLHPNALTLSGRYYATEHCQAQLALMNADAVISGYESTGIPRNIDDMLNNWVQIPSRSSINLVAAMSIIFDAMFSTS</sequence>
<dbReference type="AlphaFoldDB" id="A0AAD8YC57"/>
<dbReference type="EMBL" id="JATAAI010000010">
    <property type="protein sequence ID" value="KAK1742840.1"/>
    <property type="molecule type" value="Genomic_DNA"/>
</dbReference>
<accession>A0AAD8YC57</accession>
<dbReference type="Proteomes" id="UP001224775">
    <property type="component" value="Unassembled WGS sequence"/>
</dbReference>
<keyword evidence="2" id="KW-1185">Reference proteome</keyword>